<keyword evidence="1" id="KW-1133">Transmembrane helix</keyword>
<dbReference type="SUPFAM" id="SSF82784">
    <property type="entry name" value="OsmC-like"/>
    <property type="match status" value="1"/>
</dbReference>
<sequence length="120" mass="13628">MYQTKITGDSLYHTTSQGYGDSVELFGAVDNGETPMSLVNIALASCVTMCVQGYFWKKQQVNKVAIETDCHYEDGQFDLTIAIDYTLTEQMRKDILAYANDYCRVKQLFKEEIVVNMTIV</sequence>
<proteinExistence type="predicted"/>
<keyword evidence="1" id="KW-0812">Transmembrane</keyword>
<keyword evidence="2" id="KW-0560">Oxidoreductase</keyword>
<protein>
    <submittedName>
        <fullName evidence="2">OsmC family protein</fullName>
        <ecNumber evidence="2">1.11.1.-</ecNumber>
    </submittedName>
</protein>
<dbReference type="EMBL" id="JBHRZV010000053">
    <property type="protein sequence ID" value="MFC3929102.1"/>
    <property type="molecule type" value="Genomic_DNA"/>
</dbReference>
<reference evidence="3" key="1">
    <citation type="journal article" date="2019" name="Int. J. Syst. Evol. Microbiol.">
        <title>The Global Catalogue of Microorganisms (GCM) 10K type strain sequencing project: providing services to taxonomists for standard genome sequencing and annotation.</title>
        <authorList>
            <consortium name="The Broad Institute Genomics Platform"/>
            <consortium name="The Broad Institute Genome Sequencing Center for Infectious Disease"/>
            <person name="Wu L."/>
            <person name="Ma J."/>
        </authorList>
    </citation>
    <scope>NUCLEOTIDE SEQUENCE [LARGE SCALE GENOMIC DNA]</scope>
    <source>
        <strain evidence="3">CCUG 67170</strain>
    </source>
</reference>
<dbReference type="RefSeq" id="WP_380428222.1">
    <property type="nucleotide sequence ID" value="NZ_JBHRZV010000053.1"/>
</dbReference>
<dbReference type="InterPro" id="IPR036102">
    <property type="entry name" value="OsmC/Ohrsf"/>
</dbReference>
<dbReference type="EC" id="1.11.1.-" evidence="2"/>
<dbReference type="InterPro" id="IPR003718">
    <property type="entry name" value="OsmC/Ohr_fam"/>
</dbReference>
<dbReference type="InterPro" id="IPR015946">
    <property type="entry name" value="KH_dom-like_a/b"/>
</dbReference>
<keyword evidence="1" id="KW-0472">Membrane</keyword>
<dbReference type="Pfam" id="PF02566">
    <property type="entry name" value="OsmC"/>
    <property type="match status" value="1"/>
</dbReference>
<dbReference type="GO" id="GO:0004601">
    <property type="term" value="F:peroxidase activity"/>
    <property type="evidence" value="ECO:0007669"/>
    <property type="project" value="UniProtKB-KW"/>
</dbReference>
<gene>
    <name evidence="2" type="ORF">ACFORF_11130</name>
</gene>
<evidence type="ECO:0000256" key="1">
    <source>
        <dbReference type="SAM" id="Phobius"/>
    </source>
</evidence>
<keyword evidence="3" id="KW-1185">Reference proteome</keyword>
<dbReference type="Proteomes" id="UP001595807">
    <property type="component" value="Unassembled WGS sequence"/>
</dbReference>
<accession>A0ABV8CYF6</accession>
<evidence type="ECO:0000313" key="3">
    <source>
        <dbReference type="Proteomes" id="UP001595807"/>
    </source>
</evidence>
<comment type="caution">
    <text evidence="2">The sequence shown here is derived from an EMBL/GenBank/DDBJ whole genome shotgun (WGS) entry which is preliminary data.</text>
</comment>
<evidence type="ECO:0000313" key="2">
    <source>
        <dbReference type="EMBL" id="MFC3929102.1"/>
    </source>
</evidence>
<organism evidence="2 3">
    <name type="scientific">Streptococcus caprae</name>
    <dbReference type="NCBI Taxonomy" id="1640501"/>
    <lineage>
        <taxon>Bacteria</taxon>
        <taxon>Bacillati</taxon>
        <taxon>Bacillota</taxon>
        <taxon>Bacilli</taxon>
        <taxon>Lactobacillales</taxon>
        <taxon>Streptococcaceae</taxon>
        <taxon>Streptococcus</taxon>
    </lineage>
</organism>
<keyword evidence="2" id="KW-0575">Peroxidase</keyword>
<feature type="transmembrane region" description="Helical" evidence="1">
    <location>
        <begin position="38"/>
        <end position="56"/>
    </location>
</feature>
<dbReference type="Gene3D" id="3.30.300.20">
    <property type="match status" value="1"/>
</dbReference>
<name>A0ABV8CYF6_9STRE</name>